<evidence type="ECO:0000313" key="2">
    <source>
        <dbReference type="EMBL" id="KAJ3514736.1"/>
    </source>
</evidence>
<feature type="region of interest" description="Disordered" evidence="1">
    <location>
        <begin position="125"/>
        <end position="234"/>
    </location>
</feature>
<feature type="region of interest" description="Disordered" evidence="1">
    <location>
        <begin position="1"/>
        <end position="101"/>
    </location>
</feature>
<feature type="compositionally biased region" description="Basic and acidic residues" evidence="1">
    <location>
        <begin position="56"/>
        <end position="70"/>
    </location>
</feature>
<evidence type="ECO:0000313" key="3">
    <source>
        <dbReference type="Proteomes" id="UP001148786"/>
    </source>
</evidence>
<feature type="compositionally biased region" description="Acidic residues" evidence="1">
    <location>
        <begin position="133"/>
        <end position="166"/>
    </location>
</feature>
<evidence type="ECO:0000256" key="1">
    <source>
        <dbReference type="SAM" id="MobiDB-lite"/>
    </source>
</evidence>
<feature type="compositionally biased region" description="Low complexity" evidence="1">
    <location>
        <begin position="11"/>
        <end position="23"/>
    </location>
</feature>
<dbReference type="AlphaFoldDB" id="A0A9W8MWP9"/>
<protein>
    <submittedName>
        <fullName evidence="2">Uncharacterized protein</fullName>
    </submittedName>
</protein>
<proteinExistence type="predicted"/>
<organism evidence="2 3">
    <name type="scientific">Agrocybe chaxingu</name>
    <dbReference type="NCBI Taxonomy" id="84603"/>
    <lineage>
        <taxon>Eukaryota</taxon>
        <taxon>Fungi</taxon>
        <taxon>Dikarya</taxon>
        <taxon>Basidiomycota</taxon>
        <taxon>Agaricomycotina</taxon>
        <taxon>Agaricomycetes</taxon>
        <taxon>Agaricomycetidae</taxon>
        <taxon>Agaricales</taxon>
        <taxon>Agaricineae</taxon>
        <taxon>Strophariaceae</taxon>
        <taxon>Agrocybe</taxon>
    </lineage>
</organism>
<accession>A0A9W8MWP9</accession>
<comment type="caution">
    <text evidence="2">The sequence shown here is derived from an EMBL/GenBank/DDBJ whole genome shotgun (WGS) entry which is preliminary data.</text>
</comment>
<dbReference type="EMBL" id="JANKHO010000130">
    <property type="protein sequence ID" value="KAJ3514736.1"/>
    <property type="molecule type" value="Genomic_DNA"/>
</dbReference>
<gene>
    <name evidence="2" type="ORF">NLJ89_g2207</name>
</gene>
<reference evidence="2" key="1">
    <citation type="submission" date="2022-07" db="EMBL/GenBank/DDBJ databases">
        <title>Genome Sequence of Agrocybe chaxingu.</title>
        <authorList>
            <person name="Buettner E."/>
        </authorList>
    </citation>
    <scope>NUCLEOTIDE SEQUENCE</scope>
    <source>
        <strain evidence="2">MP-N11</strain>
    </source>
</reference>
<name>A0A9W8MWP9_9AGAR</name>
<sequence length="234" mass="25844">MLPSASTIPPLRGSSSLSRMLGGEAQKSPQTPKKRKWRTPSPSPYFYPFDIPLTDTQRRRASEYMQDKAIPRARSPSPSPERPRKRGRATAERVTTSLATVSPLTTPFIAPSADTFLPVETVQPAVPSSSFASDDEGDGEEAEEADYDYENPSENGDNDEEEEEENANLGYKKLALGILMQNVHQSPRLRKDAEGDSPPSQVSRAALSKGALQPVRVQMSMQEEQGDVRQTRRL</sequence>
<dbReference type="Proteomes" id="UP001148786">
    <property type="component" value="Unassembled WGS sequence"/>
</dbReference>
<keyword evidence="3" id="KW-1185">Reference proteome</keyword>